<dbReference type="Pfam" id="PF00023">
    <property type="entry name" value="Ank"/>
    <property type="match status" value="1"/>
</dbReference>
<sequence>MNRAMRLRSPLLMEHLRTNVFGVSHHQHQIKVSMRYLSKQEFASGPSKSSTQLKRRFRAHPYLWFAARSLSPNIAKSISTSLETDLLTLTASQGSIESCQQAAEAWLYLDDESYHECERTCERWRCYTSGYTALHLTASLGVVETVIQKIIDDGADLEARDDVNQTALHIASANEDESTTLKSLLLAGSNVDVRDQDKLLPLSIAVVYGNLNSVKLLIEYGANVNDLCEEDLRECMSEQPEIVKFLVELGVEMPDVDESEDENNGD</sequence>
<keyword evidence="5" id="KW-1185">Reference proteome</keyword>
<feature type="repeat" description="ANK" evidence="3">
    <location>
        <begin position="197"/>
        <end position="229"/>
    </location>
</feature>
<feature type="repeat" description="ANK" evidence="3">
    <location>
        <begin position="129"/>
        <end position="162"/>
    </location>
</feature>
<reference evidence="5" key="1">
    <citation type="submission" date="2014-10" db="EMBL/GenBank/DDBJ databases">
        <authorList>
            <person name="King R."/>
        </authorList>
    </citation>
    <scope>NUCLEOTIDE SEQUENCE [LARGE SCALE GENOMIC DNA]</scope>
    <source>
        <strain evidence="5">A3/5</strain>
    </source>
</reference>
<keyword evidence="1" id="KW-0677">Repeat</keyword>
<dbReference type="Gene3D" id="1.25.40.20">
    <property type="entry name" value="Ankyrin repeat-containing domain"/>
    <property type="match status" value="1"/>
</dbReference>
<evidence type="ECO:0000313" key="5">
    <source>
        <dbReference type="Proteomes" id="UP000245910"/>
    </source>
</evidence>
<dbReference type="STRING" id="56646.A0A2L2TKT3"/>
<dbReference type="Pfam" id="PF12796">
    <property type="entry name" value="Ank_2"/>
    <property type="match status" value="1"/>
</dbReference>
<dbReference type="AlphaFoldDB" id="A0A2L2TKT3"/>
<protein>
    <submittedName>
        <fullName evidence="4">Uncharacterized protein</fullName>
    </submittedName>
</protein>
<evidence type="ECO:0000256" key="1">
    <source>
        <dbReference type="ARBA" id="ARBA00022737"/>
    </source>
</evidence>
<dbReference type="SUPFAM" id="SSF48403">
    <property type="entry name" value="Ankyrin repeat"/>
    <property type="match status" value="1"/>
</dbReference>
<organism evidence="4 5">
    <name type="scientific">Fusarium venenatum</name>
    <dbReference type="NCBI Taxonomy" id="56646"/>
    <lineage>
        <taxon>Eukaryota</taxon>
        <taxon>Fungi</taxon>
        <taxon>Dikarya</taxon>
        <taxon>Ascomycota</taxon>
        <taxon>Pezizomycotina</taxon>
        <taxon>Sordariomycetes</taxon>
        <taxon>Hypocreomycetidae</taxon>
        <taxon>Hypocreales</taxon>
        <taxon>Nectriaceae</taxon>
        <taxon>Fusarium</taxon>
    </lineage>
</organism>
<feature type="repeat" description="ANK" evidence="3">
    <location>
        <begin position="163"/>
        <end position="196"/>
    </location>
</feature>
<proteinExistence type="predicted"/>
<dbReference type="PROSITE" id="PS50088">
    <property type="entry name" value="ANK_REPEAT"/>
    <property type="match status" value="3"/>
</dbReference>
<evidence type="ECO:0000256" key="3">
    <source>
        <dbReference type="PROSITE-ProRule" id="PRU00023"/>
    </source>
</evidence>
<dbReference type="InterPro" id="IPR036770">
    <property type="entry name" value="Ankyrin_rpt-contain_sf"/>
</dbReference>
<dbReference type="PANTHER" id="PTHR24126">
    <property type="entry name" value="ANKYRIN REPEAT, PH AND SEC7 DOMAIN CONTAINING PROTEIN SECG-RELATED"/>
    <property type="match status" value="1"/>
</dbReference>
<evidence type="ECO:0000256" key="2">
    <source>
        <dbReference type="ARBA" id="ARBA00023043"/>
    </source>
</evidence>
<keyword evidence="2 3" id="KW-0040">ANK repeat</keyword>
<dbReference type="EMBL" id="LN649231">
    <property type="protein sequence ID" value="CEI70778.1"/>
    <property type="molecule type" value="Genomic_DNA"/>
</dbReference>
<dbReference type="Proteomes" id="UP000245910">
    <property type="component" value="Chromosome III"/>
</dbReference>
<dbReference type="InterPro" id="IPR002110">
    <property type="entry name" value="Ankyrin_rpt"/>
</dbReference>
<name>A0A2L2TKT3_9HYPO</name>
<dbReference type="PROSITE" id="PS50297">
    <property type="entry name" value="ANK_REP_REGION"/>
    <property type="match status" value="3"/>
</dbReference>
<evidence type="ECO:0000313" key="4">
    <source>
        <dbReference type="EMBL" id="CEI70778.1"/>
    </source>
</evidence>
<accession>A0A2L2TKT3</accession>
<dbReference type="SMART" id="SM00248">
    <property type="entry name" value="ANK"/>
    <property type="match status" value="3"/>
</dbReference>
<dbReference type="PRINTS" id="PR01415">
    <property type="entry name" value="ANKYRIN"/>
</dbReference>